<keyword evidence="11" id="KW-0482">Metalloprotease</keyword>
<dbReference type="EMBL" id="MHUG01000011">
    <property type="protein sequence ID" value="OHA73499.1"/>
    <property type="molecule type" value="Genomic_DNA"/>
</dbReference>
<dbReference type="AlphaFoldDB" id="A0A1G2RMA5"/>
<evidence type="ECO:0000256" key="7">
    <source>
        <dbReference type="ARBA" id="ARBA00022723"/>
    </source>
</evidence>
<dbReference type="InterPro" id="IPR052348">
    <property type="entry name" value="Metallopeptidase_M50B"/>
</dbReference>
<keyword evidence="9" id="KW-0862">Zinc</keyword>
<comment type="caution">
    <text evidence="15">The sequence shown here is derived from an EMBL/GenBank/DDBJ whole genome shotgun (WGS) entry which is preliminary data.</text>
</comment>
<keyword evidence="7" id="KW-0479">Metal-binding</keyword>
<dbReference type="GO" id="GO:0046872">
    <property type="term" value="F:metal ion binding"/>
    <property type="evidence" value="ECO:0007669"/>
    <property type="project" value="UniProtKB-KW"/>
</dbReference>
<sequence length="208" mass="22659">MDFLIFQIVILIFSIVLHEVSHGWIANSLGDSTAKLAGRLTLNPLPHIDPIGSVALPLFLIIMSNITGGGIIFGWAKPVPVNPSNLRNPRWGGVWVSLAGPGSNLLVALVFGLLLRFFGADLSPALALLFGYIAFINILLGVFNLLPIPPLDGSHILFSLLPRSLDSLKIFLSQYGFIVLLFVIFFFFQFISLAVNGIFRLIVGTSLF</sequence>
<feature type="transmembrane region" description="Helical" evidence="13">
    <location>
        <begin position="51"/>
        <end position="75"/>
    </location>
</feature>
<accession>A0A1G2RMA5</accession>
<keyword evidence="10 13" id="KW-1133">Transmembrane helix</keyword>
<evidence type="ECO:0000256" key="13">
    <source>
        <dbReference type="SAM" id="Phobius"/>
    </source>
</evidence>
<feature type="transmembrane region" description="Helical" evidence="13">
    <location>
        <begin position="125"/>
        <end position="146"/>
    </location>
</feature>
<protein>
    <recommendedName>
        <fullName evidence="14">Peptidase M50 domain-containing protein</fullName>
    </recommendedName>
</protein>
<proteinExistence type="inferred from homology"/>
<evidence type="ECO:0000256" key="5">
    <source>
        <dbReference type="ARBA" id="ARBA00022670"/>
    </source>
</evidence>
<evidence type="ECO:0000256" key="9">
    <source>
        <dbReference type="ARBA" id="ARBA00022833"/>
    </source>
</evidence>
<dbReference type="CDD" id="cd06158">
    <property type="entry name" value="S2P-M50_like_1"/>
    <property type="match status" value="1"/>
</dbReference>
<keyword evidence="8" id="KW-0378">Hydrolase</keyword>
<evidence type="ECO:0000256" key="12">
    <source>
        <dbReference type="ARBA" id="ARBA00023136"/>
    </source>
</evidence>
<dbReference type="GO" id="GO:0006508">
    <property type="term" value="P:proteolysis"/>
    <property type="evidence" value="ECO:0007669"/>
    <property type="project" value="UniProtKB-KW"/>
</dbReference>
<feature type="domain" description="Peptidase M50" evidence="14">
    <location>
        <begin position="128"/>
        <end position="181"/>
    </location>
</feature>
<evidence type="ECO:0000256" key="11">
    <source>
        <dbReference type="ARBA" id="ARBA00023049"/>
    </source>
</evidence>
<keyword evidence="12 13" id="KW-0472">Membrane</keyword>
<organism evidence="15 16">
    <name type="scientific">Candidatus Wildermuthbacteria bacterium RIFCSPLOWO2_01_FULL_48_16</name>
    <dbReference type="NCBI Taxonomy" id="1802461"/>
    <lineage>
        <taxon>Bacteria</taxon>
        <taxon>Candidatus Wildermuthiibacteriota</taxon>
    </lineage>
</organism>
<feature type="transmembrane region" description="Helical" evidence="13">
    <location>
        <begin position="95"/>
        <end position="118"/>
    </location>
</feature>
<evidence type="ECO:0000256" key="3">
    <source>
        <dbReference type="ARBA" id="ARBA00007931"/>
    </source>
</evidence>
<dbReference type="Proteomes" id="UP000176917">
    <property type="component" value="Unassembled WGS sequence"/>
</dbReference>
<feature type="transmembrane region" description="Helical" evidence="13">
    <location>
        <begin position="175"/>
        <end position="199"/>
    </location>
</feature>
<dbReference type="GO" id="GO:0008237">
    <property type="term" value="F:metallopeptidase activity"/>
    <property type="evidence" value="ECO:0007669"/>
    <property type="project" value="UniProtKB-KW"/>
</dbReference>
<dbReference type="GO" id="GO:0005886">
    <property type="term" value="C:plasma membrane"/>
    <property type="evidence" value="ECO:0007669"/>
    <property type="project" value="UniProtKB-SubCell"/>
</dbReference>
<reference evidence="15 16" key="1">
    <citation type="journal article" date="2016" name="Nat. Commun.">
        <title>Thousands of microbial genomes shed light on interconnected biogeochemical processes in an aquifer system.</title>
        <authorList>
            <person name="Anantharaman K."/>
            <person name="Brown C.T."/>
            <person name="Hug L.A."/>
            <person name="Sharon I."/>
            <person name="Castelle C.J."/>
            <person name="Probst A.J."/>
            <person name="Thomas B.C."/>
            <person name="Singh A."/>
            <person name="Wilkins M.J."/>
            <person name="Karaoz U."/>
            <person name="Brodie E.L."/>
            <person name="Williams K.H."/>
            <person name="Hubbard S.S."/>
            <person name="Banfield J.F."/>
        </authorList>
    </citation>
    <scope>NUCLEOTIDE SEQUENCE [LARGE SCALE GENOMIC DNA]</scope>
</reference>
<evidence type="ECO:0000256" key="10">
    <source>
        <dbReference type="ARBA" id="ARBA00022989"/>
    </source>
</evidence>
<evidence type="ECO:0000259" key="14">
    <source>
        <dbReference type="Pfam" id="PF02163"/>
    </source>
</evidence>
<dbReference type="InterPro" id="IPR008915">
    <property type="entry name" value="Peptidase_M50"/>
</dbReference>
<evidence type="ECO:0000256" key="2">
    <source>
        <dbReference type="ARBA" id="ARBA00004651"/>
    </source>
</evidence>
<keyword evidence="5" id="KW-0645">Protease</keyword>
<dbReference type="STRING" id="1802461.A3B24_03240"/>
<keyword evidence="4" id="KW-1003">Cell membrane</keyword>
<feature type="transmembrane region" description="Helical" evidence="13">
    <location>
        <begin position="6"/>
        <end position="30"/>
    </location>
</feature>
<evidence type="ECO:0000256" key="4">
    <source>
        <dbReference type="ARBA" id="ARBA00022475"/>
    </source>
</evidence>
<dbReference type="InterPro" id="IPR044537">
    <property type="entry name" value="Rip2-like"/>
</dbReference>
<comment type="cofactor">
    <cofactor evidence="1">
        <name>Zn(2+)</name>
        <dbReference type="ChEBI" id="CHEBI:29105"/>
    </cofactor>
</comment>
<evidence type="ECO:0000256" key="6">
    <source>
        <dbReference type="ARBA" id="ARBA00022692"/>
    </source>
</evidence>
<evidence type="ECO:0000256" key="1">
    <source>
        <dbReference type="ARBA" id="ARBA00001947"/>
    </source>
</evidence>
<name>A0A1G2RMA5_9BACT</name>
<dbReference type="PANTHER" id="PTHR35864:SF1">
    <property type="entry name" value="ZINC METALLOPROTEASE YWHC-RELATED"/>
    <property type="match status" value="1"/>
</dbReference>
<keyword evidence="6 13" id="KW-0812">Transmembrane</keyword>
<gene>
    <name evidence="15" type="ORF">A3B24_03240</name>
</gene>
<evidence type="ECO:0000256" key="8">
    <source>
        <dbReference type="ARBA" id="ARBA00022801"/>
    </source>
</evidence>
<evidence type="ECO:0000313" key="15">
    <source>
        <dbReference type="EMBL" id="OHA73499.1"/>
    </source>
</evidence>
<dbReference type="PANTHER" id="PTHR35864">
    <property type="entry name" value="ZINC METALLOPROTEASE MJ0611-RELATED"/>
    <property type="match status" value="1"/>
</dbReference>
<comment type="subcellular location">
    <subcellularLocation>
        <location evidence="2">Cell membrane</location>
        <topology evidence="2">Multi-pass membrane protein</topology>
    </subcellularLocation>
</comment>
<comment type="similarity">
    <text evidence="3">Belongs to the peptidase M50B family.</text>
</comment>
<dbReference type="Pfam" id="PF02163">
    <property type="entry name" value="Peptidase_M50"/>
    <property type="match status" value="1"/>
</dbReference>
<evidence type="ECO:0000313" key="16">
    <source>
        <dbReference type="Proteomes" id="UP000176917"/>
    </source>
</evidence>